<dbReference type="OMA" id="NGRHSFY"/>
<dbReference type="SUPFAM" id="SSF75304">
    <property type="entry name" value="Amidase signature (AS) enzymes"/>
    <property type="match status" value="1"/>
</dbReference>
<dbReference type="Gene3D" id="3.90.1300.10">
    <property type="entry name" value="Amidase signature (AS) domain"/>
    <property type="match status" value="1"/>
</dbReference>
<dbReference type="InterPro" id="IPR023631">
    <property type="entry name" value="Amidase_dom"/>
</dbReference>
<dbReference type="AlphaFoldDB" id="A0A1B8AH20"/>
<sequence>MPCRFASSLKAMSVQNGVGNFGKAHLTGWVPTVNHHEEQPLFDVATTTASDLQEMLTAGRITSVQVLYEYYRQILSYNGYLKGVYRLFHGAIDRAKELDDKRSAGHFLGPLHGIPVLIKDNISTEESMGMDNTGGNLALVGSTAFKNATIVDRLLAAGAIILGKATLSEMMWFKGTSIRCGWSALHGQSHNPYIPGGVDMSDGLGGHSSPGGSSSGSGISVAAGFAPIAIGTETEGSLISPSTRQSLYTIKPTLGTVPNTGIMPVSIYLDVPGPMCRSVRDTADLLTVLAGKDHPNIPADGFNSAMKGAEGWKSLKVGTLDPVKFRYDSSLQTPIPEAIEQIHQATLEGYERIKTLAQSYHGYVELRPHQDFDIDGKNSFVELMVADFEDDFNEYLKGMKNTNIGSAKELAEWNRAHADLVLPSEYPNQDFIDQSIAFDHMSHRRQELMDHITAVGKSLPDAMAKYNLDVVIGPADSWFSKYSAATGYPLCSLPLAYIAYNGRPVGLEAMARSEATLVTLMSAFEATFPQRKPPTAYLARKSTDNA</sequence>
<organism evidence="2 3">
    <name type="scientific">Fusarium poae</name>
    <dbReference type="NCBI Taxonomy" id="36050"/>
    <lineage>
        <taxon>Eukaryota</taxon>
        <taxon>Fungi</taxon>
        <taxon>Dikarya</taxon>
        <taxon>Ascomycota</taxon>
        <taxon>Pezizomycotina</taxon>
        <taxon>Sordariomycetes</taxon>
        <taxon>Hypocreomycetidae</taxon>
        <taxon>Hypocreales</taxon>
        <taxon>Nectriaceae</taxon>
        <taxon>Fusarium</taxon>
    </lineage>
</organism>
<evidence type="ECO:0000313" key="3">
    <source>
        <dbReference type="Proteomes" id="UP000091967"/>
    </source>
</evidence>
<dbReference type="Proteomes" id="UP000091967">
    <property type="component" value="Unassembled WGS sequence"/>
</dbReference>
<evidence type="ECO:0000313" key="2">
    <source>
        <dbReference type="EMBL" id="OBS19720.1"/>
    </source>
</evidence>
<accession>A0A1B8AH20</accession>
<reference evidence="2 3" key="1">
    <citation type="submission" date="2016-06" db="EMBL/GenBank/DDBJ databases">
        <title>Living apart together: crosstalk between the core and supernumerary genomes in a fungal plant pathogen.</title>
        <authorList>
            <person name="Vanheule A."/>
            <person name="Audenaert K."/>
            <person name="Warris S."/>
            <person name="Van De Geest H."/>
            <person name="Schijlen E."/>
            <person name="Hofte M."/>
            <person name="De Saeger S."/>
            <person name="Haesaert G."/>
            <person name="Waalwijk C."/>
            <person name="Van Der Lee T."/>
        </authorList>
    </citation>
    <scope>NUCLEOTIDE SEQUENCE [LARGE SCALE GENOMIC DNA]</scope>
    <source>
        <strain evidence="2 3">2516</strain>
    </source>
</reference>
<keyword evidence="3" id="KW-1185">Reference proteome</keyword>
<protein>
    <recommendedName>
        <fullName evidence="1">Amidase domain-containing protein</fullName>
    </recommendedName>
</protein>
<dbReference type="InterPro" id="IPR036928">
    <property type="entry name" value="AS_sf"/>
</dbReference>
<dbReference type="PANTHER" id="PTHR42678:SF34">
    <property type="entry name" value="OS04G0183300 PROTEIN"/>
    <property type="match status" value="1"/>
</dbReference>
<proteinExistence type="predicted"/>
<dbReference type="Pfam" id="PF01425">
    <property type="entry name" value="Amidase"/>
    <property type="match status" value="1"/>
</dbReference>
<dbReference type="EMBL" id="LYXU01000004">
    <property type="protein sequence ID" value="OBS19720.1"/>
    <property type="molecule type" value="Genomic_DNA"/>
</dbReference>
<evidence type="ECO:0000259" key="1">
    <source>
        <dbReference type="Pfam" id="PF01425"/>
    </source>
</evidence>
<dbReference type="PANTHER" id="PTHR42678">
    <property type="entry name" value="AMIDASE"/>
    <property type="match status" value="1"/>
</dbReference>
<name>A0A1B8AH20_FUSPO</name>
<dbReference type="STRING" id="36050.A0A1B8AH20"/>
<comment type="caution">
    <text evidence="2">The sequence shown here is derived from an EMBL/GenBank/DDBJ whole genome shotgun (WGS) entry which is preliminary data.</text>
</comment>
<feature type="domain" description="Amidase" evidence="1">
    <location>
        <begin position="66"/>
        <end position="361"/>
    </location>
</feature>
<gene>
    <name evidence="2" type="ORF">FPOA_11444</name>
</gene>